<proteinExistence type="predicted"/>
<dbReference type="Proteomes" id="UP000600139">
    <property type="component" value="Unassembled WGS sequence"/>
</dbReference>
<keyword evidence="2" id="KW-1185">Reference proteome</keyword>
<evidence type="ECO:0000313" key="1">
    <source>
        <dbReference type="EMBL" id="MBK1815457.1"/>
    </source>
</evidence>
<dbReference type="RefSeq" id="WP_200350417.1">
    <property type="nucleotide sequence ID" value="NZ_BAABHZ010000012.1"/>
</dbReference>
<sequence length="88" mass="10754">MESHEWFENTDEGKVYYRANYYLGGKWTIMTTTQKRNPTWTDMTPPSEEALRELRDIIWKKYQRKRLPWERVVELDKLLGDEPQPKPH</sequence>
<dbReference type="AlphaFoldDB" id="A0A934R283"/>
<evidence type="ECO:0000313" key="2">
    <source>
        <dbReference type="Proteomes" id="UP000600139"/>
    </source>
</evidence>
<accession>A0A934R283</accession>
<dbReference type="EMBL" id="JAENIK010000008">
    <property type="protein sequence ID" value="MBK1815457.1"/>
    <property type="molecule type" value="Genomic_DNA"/>
</dbReference>
<organism evidence="1 2">
    <name type="scientific">Luteolibacter yonseiensis</name>
    <dbReference type="NCBI Taxonomy" id="1144680"/>
    <lineage>
        <taxon>Bacteria</taxon>
        <taxon>Pseudomonadati</taxon>
        <taxon>Verrucomicrobiota</taxon>
        <taxon>Verrucomicrobiia</taxon>
        <taxon>Verrucomicrobiales</taxon>
        <taxon>Verrucomicrobiaceae</taxon>
        <taxon>Luteolibacter</taxon>
    </lineage>
</organism>
<gene>
    <name evidence="1" type="ORF">JIN84_07520</name>
</gene>
<name>A0A934R283_9BACT</name>
<comment type="caution">
    <text evidence="1">The sequence shown here is derived from an EMBL/GenBank/DDBJ whole genome shotgun (WGS) entry which is preliminary data.</text>
</comment>
<reference evidence="1" key="1">
    <citation type="submission" date="2021-01" db="EMBL/GenBank/DDBJ databases">
        <title>Modified the classification status of verrucomicrobia.</title>
        <authorList>
            <person name="Feng X."/>
        </authorList>
    </citation>
    <scope>NUCLEOTIDE SEQUENCE</scope>
    <source>
        <strain evidence="1">JCM 18052</strain>
    </source>
</reference>
<protein>
    <submittedName>
        <fullName evidence="1">Uncharacterized protein</fullName>
    </submittedName>
</protein>